<evidence type="ECO:0008006" key="3">
    <source>
        <dbReference type="Google" id="ProtNLM"/>
    </source>
</evidence>
<gene>
    <name evidence="1" type="ORF">F441_16815</name>
</gene>
<dbReference type="AlphaFoldDB" id="W2W8T0"/>
<evidence type="ECO:0000313" key="1">
    <source>
        <dbReference type="EMBL" id="ETP06856.1"/>
    </source>
</evidence>
<protein>
    <recommendedName>
        <fullName evidence="3">HAT C-terminal dimerisation domain-containing protein</fullName>
    </recommendedName>
</protein>
<dbReference type="PANTHER" id="PTHR40866">
    <property type="entry name" value="BED-TYPE DOMAIN-CONTAINING PROTEIN"/>
    <property type="match status" value="1"/>
</dbReference>
<proteinExistence type="predicted"/>
<comment type="caution">
    <text evidence="1">The sequence shown here is derived from an EMBL/GenBank/DDBJ whole genome shotgun (WGS) entry which is preliminary data.</text>
</comment>
<name>W2W8T0_PHYNI</name>
<dbReference type="EMBL" id="ANIX01003383">
    <property type="protein sequence ID" value="ETP06856.1"/>
    <property type="molecule type" value="Genomic_DNA"/>
</dbReference>
<accession>W2W8T0</accession>
<sequence>MVERYVKLHPALLSMDHATIAKHDIVSFLLDEDESSRAKSLLESLMDLNEVTKALQDSTLTTVGARRAFDWVGRQYPSMKARLSPDAAIVNYPALESGIAKIISGTRLSACEQEACKMFKKPVADPAPETNSRSFLAPVFKKAVKGATSYMPLAWVPPTSNEDAWDVGTIQAVKRKMRN</sequence>
<dbReference type="Proteomes" id="UP000018958">
    <property type="component" value="Unassembled WGS sequence"/>
</dbReference>
<evidence type="ECO:0000313" key="2">
    <source>
        <dbReference type="Proteomes" id="UP000018958"/>
    </source>
</evidence>
<dbReference type="OrthoDB" id="118324at2759"/>
<reference evidence="1 2" key="1">
    <citation type="submission" date="2013-11" db="EMBL/GenBank/DDBJ databases">
        <title>The Genome Sequence of Phytophthora parasitica CJ01A1.</title>
        <authorList>
            <consortium name="The Broad Institute Genomics Platform"/>
            <person name="Russ C."/>
            <person name="Tyler B."/>
            <person name="Panabieres F."/>
            <person name="Shan W."/>
            <person name="Tripathy S."/>
            <person name="Grunwald N."/>
            <person name="Machado M."/>
            <person name="Johnson C.S."/>
            <person name="Walker B."/>
            <person name="Young S.K."/>
            <person name="Zeng Q."/>
            <person name="Gargeya S."/>
            <person name="Fitzgerald M."/>
            <person name="Haas B."/>
            <person name="Abouelleil A."/>
            <person name="Allen A.W."/>
            <person name="Alvarado L."/>
            <person name="Arachchi H.M."/>
            <person name="Berlin A.M."/>
            <person name="Chapman S.B."/>
            <person name="Gainer-Dewar J."/>
            <person name="Goldberg J."/>
            <person name="Griggs A."/>
            <person name="Gujja S."/>
            <person name="Hansen M."/>
            <person name="Howarth C."/>
            <person name="Imamovic A."/>
            <person name="Ireland A."/>
            <person name="Larimer J."/>
            <person name="McCowan C."/>
            <person name="Murphy C."/>
            <person name="Pearson M."/>
            <person name="Poon T.W."/>
            <person name="Priest M."/>
            <person name="Roberts A."/>
            <person name="Saif S."/>
            <person name="Shea T."/>
            <person name="Sisk P."/>
            <person name="Sykes S."/>
            <person name="Wortman J."/>
            <person name="Nusbaum C."/>
            <person name="Birren B."/>
        </authorList>
    </citation>
    <scope>NUCLEOTIDE SEQUENCE [LARGE SCALE GENOMIC DNA]</scope>
    <source>
        <strain evidence="1 2">CJ01A1</strain>
    </source>
</reference>
<organism evidence="1 2">
    <name type="scientific">Phytophthora nicotianae CJ01A1</name>
    <dbReference type="NCBI Taxonomy" id="1317063"/>
    <lineage>
        <taxon>Eukaryota</taxon>
        <taxon>Sar</taxon>
        <taxon>Stramenopiles</taxon>
        <taxon>Oomycota</taxon>
        <taxon>Peronosporomycetes</taxon>
        <taxon>Peronosporales</taxon>
        <taxon>Peronosporaceae</taxon>
        <taxon>Phytophthora</taxon>
    </lineage>
</organism>
<dbReference type="PANTHER" id="PTHR40866:SF1">
    <property type="entry name" value="BED-TYPE DOMAIN-CONTAINING PROTEIN"/>
    <property type="match status" value="1"/>
</dbReference>